<feature type="compositionally biased region" description="Basic residues" evidence="1">
    <location>
        <begin position="274"/>
        <end position="297"/>
    </location>
</feature>
<proteinExistence type="predicted"/>
<evidence type="ECO:0000256" key="2">
    <source>
        <dbReference type="SAM" id="SignalP"/>
    </source>
</evidence>
<feature type="signal peptide" evidence="2">
    <location>
        <begin position="1"/>
        <end position="18"/>
    </location>
</feature>
<name>A0A6S7GZV1_PARCT</name>
<keyword evidence="4" id="KW-1185">Reference proteome</keyword>
<dbReference type="InterPro" id="IPR036691">
    <property type="entry name" value="Endo/exonu/phosph_ase_sf"/>
</dbReference>
<dbReference type="SUPFAM" id="SSF56219">
    <property type="entry name" value="DNase I-like"/>
    <property type="match status" value="2"/>
</dbReference>
<dbReference type="GO" id="GO:0003676">
    <property type="term" value="F:nucleic acid binding"/>
    <property type="evidence" value="ECO:0007669"/>
    <property type="project" value="InterPro"/>
</dbReference>
<protein>
    <submittedName>
        <fullName evidence="3">Transposon TX1 uncharacterized 149 kDa</fullName>
    </submittedName>
</protein>
<dbReference type="InterPro" id="IPR000477">
    <property type="entry name" value="RT_dom"/>
</dbReference>
<dbReference type="CDD" id="cd09076">
    <property type="entry name" value="L1-EN"/>
    <property type="match status" value="1"/>
</dbReference>
<evidence type="ECO:0000313" key="4">
    <source>
        <dbReference type="Proteomes" id="UP001152795"/>
    </source>
</evidence>
<organism evidence="3 4">
    <name type="scientific">Paramuricea clavata</name>
    <name type="common">Red gorgonian</name>
    <name type="synonym">Violescent sea-whip</name>
    <dbReference type="NCBI Taxonomy" id="317549"/>
    <lineage>
        <taxon>Eukaryota</taxon>
        <taxon>Metazoa</taxon>
        <taxon>Cnidaria</taxon>
        <taxon>Anthozoa</taxon>
        <taxon>Octocorallia</taxon>
        <taxon>Malacalcyonacea</taxon>
        <taxon>Plexauridae</taxon>
        <taxon>Paramuricea</taxon>
    </lineage>
</organism>
<gene>
    <name evidence="3" type="ORF">PACLA_8A064648</name>
</gene>
<feature type="region of interest" description="Disordered" evidence="1">
    <location>
        <begin position="1878"/>
        <end position="1898"/>
    </location>
</feature>
<feature type="compositionally biased region" description="Basic and acidic residues" evidence="1">
    <location>
        <begin position="1878"/>
        <end position="1887"/>
    </location>
</feature>
<dbReference type="InterPro" id="IPR005135">
    <property type="entry name" value="Endo/exonuclease/phosphatase"/>
</dbReference>
<dbReference type="Pfam" id="PF03372">
    <property type="entry name" value="Exo_endo_phos"/>
    <property type="match status" value="1"/>
</dbReference>
<reference evidence="3" key="1">
    <citation type="submission" date="2020-04" db="EMBL/GenBank/DDBJ databases">
        <authorList>
            <person name="Alioto T."/>
            <person name="Alioto T."/>
            <person name="Gomez Garrido J."/>
        </authorList>
    </citation>
    <scope>NUCLEOTIDE SEQUENCE</scope>
    <source>
        <strain evidence="3">A484AB</strain>
    </source>
</reference>
<feature type="compositionally biased region" description="Low complexity" evidence="1">
    <location>
        <begin position="1888"/>
        <end position="1898"/>
    </location>
</feature>
<comment type="caution">
    <text evidence="3">The sequence shown here is derived from an EMBL/GenBank/DDBJ whole genome shotgun (WGS) entry which is preliminary data.</text>
</comment>
<dbReference type="PROSITE" id="PS50158">
    <property type="entry name" value="ZF_CCHC"/>
    <property type="match status" value="2"/>
</dbReference>
<dbReference type="Pfam" id="PF00078">
    <property type="entry name" value="RVT_1"/>
    <property type="match status" value="1"/>
</dbReference>
<dbReference type="GO" id="GO:0008270">
    <property type="term" value="F:zinc ion binding"/>
    <property type="evidence" value="ECO:0007669"/>
    <property type="project" value="InterPro"/>
</dbReference>
<feature type="chain" id="PRO_5043837302" evidence="2">
    <location>
        <begin position="19"/>
        <end position="2316"/>
    </location>
</feature>
<dbReference type="OrthoDB" id="6073759at2759"/>
<dbReference type="Gene3D" id="3.60.10.10">
    <property type="entry name" value="Endonuclease/exonuclease/phosphatase"/>
    <property type="match status" value="2"/>
</dbReference>
<feature type="non-terminal residue" evidence="3">
    <location>
        <position position="2316"/>
    </location>
</feature>
<keyword evidence="2" id="KW-0732">Signal</keyword>
<dbReference type="SUPFAM" id="SSF57756">
    <property type="entry name" value="Retrovirus zinc finger-like domains"/>
    <property type="match status" value="1"/>
</dbReference>
<accession>A0A6S7GZV1</accession>
<dbReference type="EMBL" id="CACRXK020003026">
    <property type="protein sequence ID" value="CAB3997115.1"/>
    <property type="molecule type" value="Genomic_DNA"/>
</dbReference>
<dbReference type="Proteomes" id="UP001152795">
    <property type="component" value="Unassembled WGS sequence"/>
</dbReference>
<dbReference type="GO" id="GO:0003824">
    <property type="term" value="F:catalytic activity"/>
    <property type="evidence" value="ECO:0007669"/>
    <property type="project" value="InterPro"/>
</dbReference>
<dbReference type="InterPro" id="IPR001878">
    <property type="entry name" value="Znf_CCHC"/>
</dbReference>
<dbReference type="PANTHER" id="PTHR19446">
    <property type="entry name" value="REVERSE TRANSCRIPTASES"/>
    <property type="match status" value="1"/>
</dbReference>
<sequence length="2316" mass="258609">FWLFFFILFFNMIPFINRTTDIVLSDQLQARDVNVREIIDELRSQSDAYTDVFEGVVLMAPGRFRVTCKSARKLAVAERMGLLVRGHPVEFRPISSFKWVNITRLSYGVPEVEISRVLEPYGRIKLIKSEQYSHVYTGVRNVLMEVHRDIPARVRIAGHWCFVHYKGQKKLCFQCGKEGHMRGNCLEREVAGVIGQLANAVVEQEELADPPLVVPEIIDPPIIVTPLPVVADVTVPSVVTEQVESHVDPQTSVPVDMVPAPVEVPPTYASIVGGKRRRSPTRKKSSSPRSKKDRRRDKSPWGDCSISDPHDSDGSVSEDLSFDSDLVLGVEPENVPLPVDDDTALDFDTMDYPLTQFTPNLPGVLPGRPPIDNLTLNCQGLRDAIKRSTFFSWLNCVKADIICLQETHSTSSVEFESWVQSESDNGNNLQRYSVVSSPGSARSAGVAILHKPSFLMEKLHRDAVGRLVITHFSFAACDSSPFQVVNVYGPNQKRLGDDFFASILPEIDPIPYTIFCGDFNTVVDSQLDRMGCNSSSYWAYNWPQTLSHITSTLNLVDAWRECHPLVRDFTWRRPNGAQASRLDMFWISSSLLEHVRQVDILPFFRSDHSYVFLCVSLPTMPDRGPGVWKLNTSLLANEVFKTRVRDFGHSWQDQKDSYHSLDLWWDAGKARLKSLIKGSRRERSGEDVAHLIKETKELLELEHQHRAEGAKLRAKEQWAEEGESSSSYFFRLEKTRAIHRDFRPNKAHCHLPSMATMRKRIPRQVRMHEVIQQRTAAHDVQDKRETPELPQSRLIIIAYISLLEDHCHKTLFIYSPCRNLSISCSYYMHKCSLHQLGESVMRGLVCNIMQHTAKSFIIHLSPEVKTSVSVTLERVPYGLPGNAVLAELRQFGECKGSKVIKHKGYGLSKLVADMVLKRDIPSRISVQGNPINVFYRNQPRSCFVCSGAGHEARNCPNKRKRWLALVTEPVDVPPGGGDTELPTPVDPAVVTLQRTSPAPVAEDLPAVATIGESSVVPMGDCPVEMEAAASESLAESEPTSASPLLSKETPRFRYECVSSPGSARSAGVAILFKPKFEQQPDLSSHSSPGGGQMVPRAHITDVLLSLELVRSWLVQEAEEGERSTSYFLRKEKVRGQQRLIKAVRRSDGSVATSAKDVSDVWRDFYFHLFSSQELVIDDQAQFLDGIERSLTPADSKLCEGDLTIEECSKDLSSMASAKSPGVDGFPAEFYRSYRQGRLPKSHRCGAITLLYKKGDCLDAANWRPITLLCADYKIAAKALANRLLFSVNGFLTDYFPVTRGVHQGCPLSPLLYVLVMESLACAVRADIHIDGFPLPGGNNVVKISQYADDTSSLVVSDASLRALFALFAKYERASGARLNQGKCCGLLLGPCRNRTSLPVVLKWSSSHIVVLGARISSESTQDWEPAYRKLEAVFLSWQRRHLSYRGRALVACVLGASRFWYLGATVPVSSHLVSWLDQLLFNFVWNGKGEWLKRSSVTQPLSRGGLGVVIVASKLASLRVMWVKRFLVVIRQVLESWLVLGGAQDSAGVWVVPSGNRTSNFCAMIAQYGKRTGGTFRTLKSGSALRLRSKSRPDISLFWQPCGIMFGSLEMPGNLRLWSVPSLGTGLFRPSWGRKVLSWQAGHSVPLVQLTLRSPWIAAHDVQDKRETPELPQSRLIIIAYIRCLVVALPDNHVNITPTPAYEQLTNVFVDRAPLHMPNSYISSSLSAYGRVVSVRDLCVKGYKDIRTGTRMVTMSLLRPIPVVVKIANLPCSVCYNGQPPYCLSCNAFGHFARCCQQGRTKKLPSNTAASSVCVDAAPPCASVDQPVDSAIVAVPSTGMETDSGAGAAVTLSSEDDVSSPQPKKLVVTITTLNESSPHHASAEHAVSDSVVPDTPPSSRRSVTCPSCCRAGWLHSSISSIKQSPVRHAAELLLLRLSRIIGAALAPWLFFFAAITAGLVDVLADQSLVRKDNDGRFLQVEIDIEGNKLRFVSLYAANKNPVRNTFFANLPDYIDLAVPTFLCCDFNAVLDPDLDRRHHLSYAGPSQAATARESVAALQSLLSATHTFPVWRTRHPAERIFSWDHASGKFSSRIDMIWAPLVLDQSITDCQYHTSFFSDHRYMLLKFHLGDVFARGPGVWKFNTSLPDSPEYCALVRSFWAFWKMQESSSTFSSSLDWWDQGKFFLREITRCFGRARAPEQSRTKLDLERQLKRLQHLFDAGDSSAFSQLCAVQEELRAIHLHEAKALQVRVRCRWAEEGETSSSFFLSLEKKHRAKQEITSICDPDTGLIHHDPFKILETWRSYYQRLFTAEECD</sequence>
<evidence type="ECO:0000256" key="1">
    <source>
        <dbReference type="SAM" id="MobiDB-lite"/>
    </source>
</evidence>
<feature type="region of interest" description="Disordered" evidence="1">
    <location>
        <begin position="266"/>
        <end position="319"/>
    </location>
</feature>
<dbReference type="InterPro" id="IPR036875">
    <property type="entry name" value="Znf_CCHC_sf"/>
</dbReference>
<evidence type="ECO:0000313" key="3">
    <source>
        <dbReference type="EMBL" id="CAB3997115.1"/>
    </source>
</evidence>
<dbReference type="SMART" id="SM00343">
    <property type="entry name" value="ZnF_C2HC"/>
    <property type="match status" value="3"/>
</dbReference>